<dbReference type="AlphaFoldDB" id="A0A9D3LRM9"/>
<gene>
    <name evidence="3" type="ORF">ANANG_G00268410</name>
</gene>
<dbReference type="EMBL" id="JAFIRN010000015">
    <property type="protein sequence ID" value="KAG5835087.1"/>
    <property type="molecule type" value="Genomic_DNA"/>
</dbReference>
<evidence type="ECO:0000256" key="2">
    <source>
        <dbReference type="SAM" id="MobiDB-lite"/>
    </source>
</evidence>
<keyword evidence="1" id="KW-0175">Coiled coil</keyword>
<proteinExistence type="predicted"/>
<evidence type="ECO:0000313" key="3">
    <source>
        <dbReference type="EMBL" id="KAG5835087.1"/>
    </source>
</evidence>
<organism evidence="3 4">
    <name type="scientific">Anguilla anguilla</name>
    <name type="common">European freshwater eel</name>
    <name type="synonym">Muraena anguilla</name>
    <dbReference type="NCBI Taxonomy" id="7936"/>
    <lineage>
        <taxon>Eukaryota</taxon>
        <taxon>Metazoa</taxon>
        <taxon>Chordata</taxon>
        <taxon>Craniata</taxon>
        <taxon>Vertebrata</taxon>
        <taxon>Euteleostomi</taxon>
        <taxon>Actinopterygii</taxon>
        <taxon>Neopterygii</taxon>
        <taxon>Teleostei</taxon>
        <taxon>Anguilliformes</taxon>
        <taxon>Anguillidae</taxon>
        <taxon>Anguilla</taxon>
    </lineage>
</organism>
<dbReference type="PANTHER" id="PTHR14926">
    <property type="entry name" value="M-PHASE PHOSPHOPROTEIN 9"/>
    <property type="match status" value="1"/>
</dbReference>
<feature type="compositionally biased region" description="Polar residues" evidence="2">
    <location>
        <begin position="205"/>
        <end position="218"/>
    </location>
</feature>
<feature type="region of interest" description="Disordered" evidence="2">
    <location>
        <begin position="1"/>
        <end position="128"/>
    </location>
</feature>
<dbReference type="InterPro" id="IPR026636">
    <property type="entry name" value="MPHOSPH9"/>
</dbReference>
<sequence length="414" mass="45816">MTVNSSGYGTLSTWGGPSPHWGGEGGGQSSVLGLRPLATPDSDLMSRESQRKLPNHTSLSAPPANHSPSAAQHKATRQLTSWAQKRRVPRSRSAQSQRPRAEEEEGEEEEEESRGGSLSADGDRPDEYRTTCLKRTDSLMSEASGLTYWRLDEGELYRPLPDSFDSGAYLLLQDMSLNQDDPKLPVSLREIYQRRQGGRAKQQEWDSSLTSNASTPQVLTLDPTLHMKQSDRTPDSMSEGPQPGLPGPRLPLPQTVPGWHAHRGGPNRTAAAPAPPHALYNRVSYGDDESSRRTVLTPHAHTRPDQSGGSLERTASSSSLEDPVVMSLVRQSLKEKHSRHVADLRAYYESEISSLKEQLSAELRRSDADLQTSNRALLERCEHLDRALTEASACIRDLENKNRRLESQLVNHTL</sequence>
<feature type="compositionally biased region" description="Polar residues" evidence="2">
    <location>
        <begin position="305"/>
        <end position="320"/>
    </location>
</feature>
<dbReference type="Proteomes" id="UP001044222">
    <property type="component" value="Chromosome 15"/>
</dbReference>
<feature type="compositionally biased region" description="Polar residues" evidence="2">
    <location>
        <begin position="1"/>
        <end position="13"/>
    </location>
</feature>
<reference evidence="3" key="1">
    <citation type="submission" date="2021-01" db="EMBL/GenBank/DDBJ databases">
        <title>A chromosome-scale assembly of European eel, Anguilla anguilla.</title>
        <authorList>
            <person name="Henkel C."/>
            <person name="Jong-Raadsen S.A."/>
            <person name="Dufour S."/>
            <person name="Weltzien F.-A."/>
            <person name="Palstra A.P."/>
            <person name="Pelster B."/>
            <person name="Spaink H.P."/>
            <person name="Van Den Thillart G.E."/>
            <person name="Jansen H."/>
            <person name="Zahm M."/>
            <person name="Klopp C."/>
            <person name="Cedric C."/>
            <person name="Louis A."/>
            <person name="Berthelot C."/>
            <person name="Parey E."/>
            <person name="Roest Crollius H."/>
            <person name="Montfort J."/>
            <person name="Robinson-Rechavi M."/>
            <person name="Bucao C."/>
            <person name="Bouchez O."/>
            <person name="Gislard M."/>
            <person name="Lluch J."/>
            <person name="Milhes M."/>
            <person name="Lampietro C."/>
            <person name="Lopez Roques C."/>
            <person name="Donnadieu C."/>
            <person name="Braasch I."/>
            <person name="Desvignes T."/>
            <person name="Postlethwait J."/>
            <person name="Bobe J."/>
            <person name="Guiguen Y."/>
            <person name="Dirks R."/>
        </authorList>
    </citation>
    <scope>NUCLEOTIDE SEQUENCE</scope>
    <source>
        <strain evidence="3">Tag_6206</strain>
        <tissue evidence="3">Liver</tissue>
    </source>
</reference>
<feature type="compositionally biased region" description="Low complexity" evidence="2">
    <location>
        <begin position="58"/>
        <end position="71"/>
    </location>
</feature>
<evidence type="ECO:0000256" key="1">
    <source>
        <dbReference type="SAM" id="Coils"/>
    </source>
</evidence>
<feature type="compositionally biased region" description="Acidic residues" evidence="2">
    <location>
        <begin position="102"/>
        <end position="112"/>
    </location>
</feature>
<protein>
    <submittedName>
        <fullName evidence="3">Uncharacterized protein</fullName>
    </submittedName>
</protein>
<feature type="coiled-coil region" evidence="1">
    <location>
        <begin position="356"/>
        <end position="408"/>
    </location>
</feature>
<name>A0A9D3LRM9_ANGAN</name>
<keyword evidence="4" id="KW-1185">Reference proteome</keyword>
<dbReference type="GO" id="GO:0005814">
    <property type="term" value="C:centriole"/>
    <property type="evidence" value="ECO:0007669"/>
    <property type="project" value="TreeGrafter"/>
</dbReference>
<dbReference type="PANTHER" id="PTHR14926:SF1">
    <property type="entry name" value="M-PHASE PHOSPHOPROTEIN 9"/>
    <property type="match status" value="1"/>
</dbReference>
<accession>A0A9D3LRM9</accession>
<feature type="region of interest" description="Disordered" evidence="2">
    <location>
        <begin position="198"/>
        <end position="320"/>
    </location>
</feature>
<comment type="caution">
    <text evidence="3">The sequence shown here is derived from an EMBL/GenBank/DDBJ whole genome shotgun (WGS) entry which is preliminary data.</text>
</comment>
<evidence type="ECO:0000313" key="4">
    <source>
        <dbReference type="Proteomes" id="UP001044222"/>
    </source>
</evidence>